<evidence type="ECO:0000313" key="1">
    <source>
        <dbReference type="EMBL" id="KAI4311717.1"/>
    </source>
</evidence>
<comment type="caution">
    <text evidence="1">The sequence shown here is derived from an EMBL/GenBank/DDBJ whole genome shotgun (WGS) entry which is preliminary data.</text>
</comment>
<gene>
    <name evidence="1" type="ORF">MLD38_036592</name>
</gene>
<sequence length="311" mass="35161">MRLDTESYKNYTLRGAGVASLCFLLDLTEARTESKAGKKSAEDNRRPRLSLEALPLHRSPFPQDLRETDWSGLHQLIKFYKGRRFDDTIGLLNTMITTATATLMSFGLQPWLCQLASLNLANRSLLAVFDGEPTEFEYYPQNHSVEGEGFKVDSELQEQSADFDLEYTVAVDLVAVSPGKFLHQVLSKGDPPRKTYVYKLDVPCLQTIDTRIKLARALARQWFGICITSAGPEDEWLLDGLSGFLTDSFIKKHFGNNEACYRRFKANCAVCKLENSGAMQLFWIPHLVRICTGHNLSAYMVAILQMLENQM</sequence>
<dbReference type="Proteomes" id="UP001057402">
    <property type="component" value="Chromosome 11"/>
</dbReference>
<name>A0ACB9LJH8_9MYRT</name>
<protein>
    <submittedName>
        <fullName evidence="1">Uncharacterized protein</fullName>
    </submittedName>
</protein>
<accession>A0ACB9LJH8</accession>
<proteinExistence type="predicted"/>
<keyword evidence="2" id="KW-1185">Reference proteome</keyword>
<organism evidence="1 2">
    <name type="scientific">Melastoma candidum</name>
    <dbReference type="NCBI Taxonomy" id="119954"/>
    <lineage>
        <taxon>Eukaryota</taxon>
        <taxon>Viridiplantae</taxon>
        <taxon>Streptophyta</taxon>
        <taxon>Embryophyta</taxon>
        <taxon>Tracheophyta</taxon>
        <taxon>Spermatophyta</taxon>
        <taxon>Magnoliopsida</taxon>
        <taxon>eudicotyledons</taxon>
        <taxon>Gunneridae</taxon>
        <taxon>Pentapetalae</taxon>
        <taxon>rosids</taxon>
        <taxon>malvids</taxon>
        <taxon>Myrtales</taxon>
        <taxon>Melastomataceae</taxon>
        <taxon>Melastomatoideae</taxon>
        <taxon>Melastomateae</taxon>
        <taxon>Melastoma</taxon>
    </lineage>
</organism>
<reference evidence="2" key="1">
    <citation type="journal article" date="2023" name="Front. Plant Sci.">
        <title>Chromosomal-level genome assembly of Melastoma candidum provides insights into trichome evolution.</title>
        <authorList>
            <person name="Zhong Y."/>
            <person name="Wu W."/>
            <person name="Sun C."/>
            <person name="Zou P."/>
            <person name="Liu Y."/>
            <person name="Dai S."/>
            <person name="Zhou R."/>
        </authorList>
    </citation>
    <scope>NUCLEOTIDE SEQUENCE [LARGE SCALE GENOMIC DNA]</scope>
</reference>
<dbReference type="EMBL" id="CM042890">
    <property type="protein sequence ID" value="KAI4311717.1"/>
    <property type="molecule type" value="Genomic_DNA"/>
</dbReference>
<evidence type="ECO:0000313" key="2">
    <source>
        <dbReference type="Proteomes" id="UP001057402"/>
    </source>
</evidence>